<evidence type="ECO:0000313" key="1">
    <source>
        <dbReference type="EMBL" id="XDJ00070.1"/>
    </source>
</evidence>
<protein>
    <submittedName>
        <fullName evidence="1">Uncharacterized protein</fullName>
    </submittedName>
</protein>
<name>A0AB39C029_9CAUD</name>
<proteinExistence type="predicted"/>
<dbReference type="EMBL" id="PP926504">
    <property type="protein sequence ID" value="XDJ00070.1"/>
    <property type="molecule type" value="Genomic_DNA"/>
</dbReference>
<accession>A0AB39C029</accession>
<sequence>MKGQTDCQSLLSPPCSSSLPPYVINNRRIPRRAQAYFCKET</sequence>
<reference evidence="1" key="1">
    <citation type="submission" date="2024-06" db="EMBL/GenBank/DDBJ databases">
        <title>This phage originates from the Bacteriophage catalogue of the Bacteriophage Competence Centre, Department of Microbiology und Biotechnology, Max Rubner-Institut, Kiel, Germany.</title>
        <authorList>
            <person name="Sprotte S."/>
            <person name="Brinks E."/>
            <person name="Hille F."/>
        </authorList>
    </citation>
    <scope>NUCLEOTIDE SEQUENCE</scope>
</reference>
<organism evidence="1">
    <name type="scientific">Salmonella phage PMBT36</name>
    <dbReference type="NCBI Taxonomy" id="3229746"/>
    <lineage>
        <taxon>Viruses</taxon>
        <taxon>Duplodnaviria</taxon>
        <taxon>Heunggongvirae</taxon>
        <taxon>Uroviricota</taxon>
        <taxon>Caudoviricetes</taxon>
    </lineage>
</organism>